<dbReference type="Proteomes" id="UP000887013">
    <property type="component" value="Unassembled WGS sequence"/>
</dbReference>
<accession>A0A8X6UF55</accession>
<evidence type="ECO:0000313" key="2">
    <source>
        <dbReference type="Proteomes" id="UP000887013"/>
    </source>
</evidence>
<dbReference type="EMBL" id="BMAW01028572">
    <property type="protein sequence ID" value="GFU08056.1"/>
    <property type="molecule type" value="Genomic_DNA"/>
</dbReference>
<gene>
    <name evidence="1" type="ORF">NPIL_474811</name>
</gene>
<name>A0A8X6UF55_NEPPI</name>
<sequence length="49" mass="5211">MVYLQIRGRQNSPDNYSIDLPSSVMSVQALNSAFMAPRGMLGAPANLGA</sequence>
<evidence type="ECO:0000313" key="1">
    <source>
        <dbReference type="EMBL" id="GFU08056.1"/>
    </source>
</evidence>
<protein>
    <submittedName>
        <fullName evidence="1">Uncharacterized protein</fullName>
    </submittedName>
</protein>
<reference evidence="1" key="1">
    <citation type="submission" date="2020-08" db="EMBL/GenBank/DDBJ databases">
        <title>Multicomponent nature underlies the extraordinary mechanical properties of spider dragline silk.</title>
        <authorList>
            <person name="Kono N."/>
            <person name="Nakamura H."/>
            <person name="Mori M."/>
            <person name="Yoshida Y."/>
            <person name="Ohtoshi R."/>
            <person name="Malay A.D."/>
            <person name="Moran D.A.P."/>
            <person name="Tomita M."/>
            <person name="Numata K."/>
            <person name="Arakawa K."/>
        </authorList>
    </citation>
    <scope>NUCLEOTIDE SEQUENCE</scope>
</reference>
<comment type="caution">
    <text evidence="1">The sequence shown here is derived from an EMBL/GenBank/DDBJ whole genome shotgun (WGS) entry which is preliminary data.</text>
</comment>
<feature type="non-terminal residue" evidence="1">
    <location>
        <position position="1"/>
    </location>
</feature>
<dbReference type="AlphaFoldDB" id="A0A8X6UF55"/>
<organism evidence="1 2">
    <name type="scientific">Nephila pilipes</name>
    <name type="common">Giant wood spider</name>
    <name type="synonym">Nephila maculata</name>
    <dbReference type="NCBI Taxonomy" id="299642"/>
    <lineage>
        <taxon>Eukaryota</taxon>
        <taxon>Metazoa</taxon>
        <taxon>Ecdysozoa</taxon>
        <taxon>Arthropoda</taxon>
        <taxon>Chelicerata</taxon>
        <taxon>Arachnida</taxon>
        <taxon>Araneae</taxon>
        <taxon>Araneomorphae</taxon>
        <taxon>Entelegynae</taxon>
        <taxon>Araneoidea</taxon>
        <taxon>Nephilidae</taxon>
        <taxon>Nephila</taxon>
    </lineage>
</organism>
<proteinExistence type="predicted"/>
<keyword evidence="2" id="KW-1185">Reference proteome</keyword>